<evidence type="ECO:0000256" key="3">
    <source>
        <dbReference type="ARBA" id="ARBA00022946"/>
    </source>
</evidence>
<gene>
    <name evidence="9" type="ORF">HOLleu_38452</name>
</gene>
<dbReference type="PANTHER" id="PTHR13409">
    <property type="entry name" value="MITOCHONDRIAL 39S RIBOSOMAL PROTEIN L51"/>
    <property type="match status" value="1"/>
</dbReference>
<evidence type="ECO:0000256" key="4">
    <source>
        <dbReference type="ARBA" id="ARBA00022980"/>
    </source>
</evidence>
<dbReference type="InterPro" id="IPR019373">
    <property type="entry name" value="Ribosomal_mL51"/>
</dbReference>
<dbReference type="GO" id="GO:0003735">
    <property type="term" value="F:structural constituent of ribosome"/>
    <property type="evidence" value="ECO:0007669"/>
    <property type="project" value="InterPro"/>
</dbReference>
<dbReference type="Proteomes" id="UP001152320">
    <property type="component" value="Chromosome 21"/>
</dbReference>
<evidence type="ECO:0000256" key="8">
    <source>
        <dbReference type="ARBA" id="ARBA00035419"/>
    </source>
</evidence>
<evidence type="ECO:0000256" key="7">
    <source>
        <dbReference type="ARBA" id="ARBA00035182"/>
    </source>
</evidence>
<evidence type="ECO:0000256" key="2">
    <source>
        <dbReference type="ARBA" id="ARBA00010972"/>
    </source>
</evidence>
<evidence type="ECO:0000256" key="5">
    <source>
        <dbReference type="ARBA" id="ARBA00023128"/>
    </source>
</evidence>
<dbReference type="GO" id="GO:0005762">
    <property type="term" value="C:mitochondrial large ribosomal subunit"/>
    <property type="evidence" value="ECO:0007669"/>
    <property type="project" value="TreeGrafter"/>
</dbReference>
<protein>
    <recommendedName>
        <fullName evidence="7">Large ribosomal subunit protein mL51</fullName>
    </recommendedName>
    <alternativeName>
        <fullName evidence="8">39S ribosomal protein L51, mitochondrial</fullName>
    </alternativeName>
</protein>
<evidence type="ECO:0000256" key="6">
    <source>
        <dbReference type="ARBA" id="ARBA00023274"/>
    </source>
</evidence>
<evidence type="ECO:0000256" key="1">
    <source>
        <dbReference type="ARBA" id="ARBA00004173"/>
    </source>
</evidence>
<dbReference type="EMBL" id="JAIZAY010000021">
    <property type="protein sequence ID" value="KAJ8021295.1"/>
    <property type="molecule type" value="Genomic_DNA"/>
</dbReference>
<sequence>MKKNGNTVGVNLSFHFPSLNSLGAGFLASEKKERPSTESLIQWKKLPVPKKKPDDPWSEENALFGENDYKDILGDGTYDLRKNIKSGPWWLKGWKPKNELQMLIAKKRYTGADMGPVEKHELKKRMFYLYKKLNRNKGKWMYRGDD</sequence>
<keyword evidence="4 9" id="KW-0689">Ribosomal protein</keyword>
<evidence type="ECO:0000313" key="10">
    <source>
        <dbReference type="Proteomes" id="UP001152320"/>
    </source>
</evidence>
<comment type="caution">
    <text evidence="9">The sequence shown here is derived from an EMBL/GenBank/DDBJ whole genome shotgun (WGS) entry which is preliminary data.</text>
</comment>
<keyword evidence="6" id="KW-0687">Ribonucleoprotein</keyword>
<accession>A0A9Q0YF60</accession>
<comment type="similarity">
    <text evidence="2">Belongs to the mitochondrion-specific ribosomal protein mL51 family.</text>
</comment>
<organism evidence="9 10">
    <name type="scientific">Holothuria leucospilota</name>
    <name type="common">Black long sea cucumber</name>
    <name type="synonym">Mertensiothuria leucospilota</name>
    <dbReference type="NCBI Taxonomy" id="206669"/>
    <lineage>
        <taxon>Eukaryota</taxon>
        <taxon>Metazoa</taxon>
        <taxon>Echinodermata</taxon>
        <taxon>Eleutherozoa</taxon>
        <taxon>Echinozoa</taxon>
        <taxon>Holothuroidea</taxon>
        <taxon>Aspidochirotacea</taxon>
        <taxon>Aspidochirotida</taxon>
        <taxon>Holothuriidae</taxon>
        <taxon>Holothuria</taxon>
    </lineage>
</organism>
<keyword evidence="3" id="KW-0809">Transit peptide</keyword>
<reference evidence="9" key="1">
    <citation type="submission" date="2021-10" db="EMBL/GenBank/DDBJ databases">
        <title>Tropical sea cucumber genome reveals ecological adaptation and Cuvierian tubules defense mechanism.</title>
        <authorList>
            <person name="Chen T."/>
        </authorList>
    </citation>
    <scope>NUCLEOTIDE SEQUENCE</scope>
    <source>
        <strain evidence="9">Nanhai2018</strain>
        <tissue evidence="9">Muscle</tissue>
    </source>
</reference>
<proteinExistence type="inferred from homology"/>
<keyword evidence="5" id="KW-0496">Mitochondrion</keyword>
<evidence type="ECO:0000313" key="9">
    <source>
        <dbReference type="EMBL" id="KAJ8021295.1"/>
    </source>
</evidence>
<dbReference type="GO" id="GO:0006412">
    <property type="term" value="P:translation"/>
    <property type="evidence" value="ECO:0007669"/>
    <property type="project" value="TreeGrafter"/>
</dbReference>
<dbReference type="Pfam" id="PF10244">
    <property type="entry name" value="MRP-L51"/>
    <property type="match status" value="1"/>
</dbReference>
<dbReference type="AlphaFoldDB" id="A0A9Q0YF60"/>
<dbReference type="PANTHER" id="PTHR13409:SF0">
    <property type="entry name" value="LARGE RIBOSOMAL SUBUNIT PROTEIN ML51"/>
    <property type="match status" value="1"/>
</dbReference>
<name>A0A9Q0YF60_HOLLE</name>
<comment type="subcellular location">
    <subcellularLocation>
        <location evidence="1">Mitochondrion</location>
    </subcellularLocation>
</comment>
<keyword evidence="10" id="KW-1185">Reference proteome</keyword>
<dbReference type="OrthoDB" id="10059330at2759"/>